<evidence type="ECO:0000313" key="1">
    <source>
        <dbReference type="EMBL" id="KAJ2900330.1"/>
    </source>
</evidence>
<reference evidence="1" key="1">
    <citation type="submission" date="2022-07" db="EMBL/GenBank/DDBJ databases">
        <title>Phylogenomic reconstructions and comparative analyses of Kickxellomycotina fungi.</title>
        <authorList>
            <person name="Reynolds N.K."/>
            <person name="Stajich J.E."/>
            <person name="Barry K."/>
            <person name="Grigoriev I.V."/>
            <person name="Crous P."/>
            <person name="Smith M.E."/>
        </authorList>
    </citation>
    <scope>NUCLEOTIDE SEQUENCE</scope>
    <source>
        <strain evidence="1">CBS 190363</strain>
    </source>
</reference>
<sequence length="446" mass="49618">MGNAMSFSVTPEELARVQVFKALHIDIDPRQAADLIMVIVIAVVYFFQLLAVLFMLWNRKYPPIKAKSPWIMTFVFIASLFWFTGDIQSNGHAPLKGTPLEKCKAIGIWFHLLLGVSGVGSLIALRSYGLYQVFCRNRPYVGIPLYASVGLMVGILLTFGIVTEALSPKSSIYYMREIDMCAYKVGFQVAMCVLVWSLWLSIAALSWRIRNIKSSFNESREITITCVIVFAVLIFMNVLSFGVTFYPAKVQVRIIATSLNHVAATLTWWLPMAVPLYNCLTNRDKYLKAWAFKLRLDGLQCAYHIEGKSNSGDATALDDNHPYLRNSHHHVSAFNKELGAVGANGEFFYAAGNNNGFNNGFETTSAHSYAVVAENTHLSDTNFAQRLQSPPVSRRPWDKLTNAVANMPYTPIINFAESATNTTIRPIGGDNAQQSGKLGSDGRQIL</sequence>
<gene>
    <name evidence="1" type="ORF">IWW38_000589</name>
</gene>
<organism evidence="1 2">
    <name type="scientific">Coemansia aciculifera</name>
    <dbReference type="NCBI Taxonomy" id="417176"/>
    <lineage>
        <taxon>Eukaryota</taxon>
        <taxon>Fungi</taxon>
        <taxon>Fungi incertae sedis</taxon>
        <taxon>Zoopagomycota</taxon>
        <taxon>Kickxellomycotina</taxon>
        <taxon>Kickxellomycetes</taxon>
        <taxon>Kickxellales</taxon>
        <taxon>Kickxellaceae</taxon>
        <taxon>Coemansia</taxon>
    </lineage>
</organism>
<accession>A0ACC1M8D3</accession>
<keyword evidence="2" id="KW-1185">Reference proteome</keyword>
<dbReference type="Proteomes" id="UP001139981">
    <property type="component" value="Unassembled WGS sequence"/>
</dbReference>
<protein>
    <submittedName>
        <fullName evidence="1">Uncharacterized protein</fullName>
    </submittedName>
</protein>
<evidence type="ECO:0000313" key="2">
    <source>
        <dbReference type="Proteomes" id="UP001139981"/>
    </source>
</evidence>
<comment type="caution">
    <text evidence="1">The sequence shown here is derived from an EMBL/GenBank/DDBJ whole genome shotgun (WGS) entry which is preliminary data.</text>
</comment>
<dbReference type="EMBL" id="JANBVB010000007">
    <property type="protein sequence ID" value="KAJ2900330.1"/>
    <property type="molecule type" value="Genomic_DNA"/>
</dbReference>
<proteinExistence type="predicted"/>
<name>A0ACC1M8D3_9FUNG</name>